<dbReference type="AlphaFoldDB" id="A0A6C0E3V4"/>
<keyword evidence="1" id="KW-0812">Transmembrane</keyword>
<evidence type="ECO:0000313" key="2">
    <source>
        <dbReference type="EMBL" id="QHT22075.1"/>
    </source>
</evidence>
<keyword evidence="1" id="KW-0472">Membrane</keyword>
<sequence length="98" mass="11831">MAYKFVETDKQDINFDNDLVYTHLLDIKDDANTTFENTNDIKPIKIENKIYYKKNYNVLLIFVIMIIVIVLTWYLFRKTKKTENVLKREYVIMPSLML</sequence>
<protein>
    <submittedName>
        <fullName evidence="2">Uncharacterized protein</fullName>
    </submittedName>
</protein>
<evidence type="ECO:0000256" key="1">
    <source>
        <dbReference type="SAM" id="Phobius"/>
    </source>
</evidence>
<name>A0A6C0E3V4_9ZZZZ</name>
<keyword evidence="1" id="KW-1133">Transmembrane helix</keyword>
<feature type="transmembrane region" description="Helical" evidence="1">
    <location>
        <begin position="56"/>
        <end position="76"/>
    </location>
</feature>
<organism evidence="2">
    <name type="scientific">viral metagenome</name>
    <dbReference type="NCBI Taxonomy" id="1070528"/>
    <lineage>
        <taxon>unclassified sequences</taxon>
        <taxon>metagenomes</taxon>
        <taxon>organismal metagenomes</taxon>
    </lineage>
</organism>
<reference evidence="2" key="1">
    <citation type="journal article" date="2020" name="Nature">
        <title>Giant virus diversity and host interactions through global metagenomics.</title>
        <authorList>
            <person name="Schulz F."/>
            <person name="Roux S."/>
            <person name="Paez-Espino D."/>
            <person name="Jungbluth S."/>
            <person name="Walsh D.A."/>
            <person name="Denef V.J."/>
            <person name="McMahon K.D."/>
            <person name="Konstantinidis K.T."/>
            <person name="Eloe-Fadrosh E.A."/>
            <person name="Kyrpides N.C."/>
            <person name="Woyke T."/>
        </authorList>
    </citation>
    <scope>NUCLEOTIDE SEQUENCE</scope>
    <source>
        <strain evidence="2">GVMAG-M-3300023179-103</strain>
    </source>
</reference>
<dbReference type="EMBL" id="MN739702">
    <property type="protein sequence ID" value="QHT22075.1"/>
    <property type="molecule type" value="Genomic_DNA"/>
</dbReference>
<proteinExistence type="predicted"/>
<accession>A0A6C0E3V4</accession>